<evidence type="ECO:0000256" key="1">
    <source>
        <dbReference type="SAM" id="Coils"/>
    </source>
</evidence>
<reference evidence="3 4" key="1">
    <citation type="journal article" date="2016" name="Nat. Commun.">
        <title>Thousands of microbial genomes shed light on interconnected biogeochemical processes in an aquifer system.</title>
        <authorList>
            <person name="Anantharaman K."/>
            <person name="Brown C.T."/>
            <person name="Hug L.A."/>
            <person name="Sharon I."/>
            <person name="Castelle C.J."/>
            <person name="Probst A.J."/>
            <person name="Thomas B.C."/>
            <person name="Singh A."/>
            <person name="Wilkins M.J."/>
            <person name="Karaoz U."/>
            <person name="Brodie E.L."/>
            <person name="Williams K.H."/>
            <person name="Hubbard S.S."/>
            <person name="Banfield J.F."/>
        </authorList>
    </citation>
    <scope>NUCLEOTIDE SEQUENCE [LARGE SCALE GENOMIC DNA]</scope>
</reference>
<dbReference type="InterPro" id="IPR007060">
    <property type="entry name" value="FtsL/DivIC"/>
</dbReference>
<feature type="coiled-coil region" evidence="1">
    <location>
        <begin position="28"/>
        <end position="62"/>
    </location>
</feature>
<dbReference type="EMBL" id="MFBA01000011">
    <property type="protein sequence ID" value="OGD85884.1"/>
    <property type="molecule type" value="Genomic_DNA"/>
</dbReference>
<keyword evidence="1" id="KW-0175">Coiled coil</keyword>
<sequence length="117" mass="13535">MKRNILLFLAFFIAIILAVNGTKRMLSLRGTSQKVVEVQEKLEGLKQENEDLRGELAYKKSSRFVEEEIRNKLGLARRGEEVFIVPKEESSQQSAVSSQQDEKPNWQKWRDLLLGRS</sequence>
<organism evidence="3 4">
    <name type="scientific">Candidatus Curtissbacteria bacterium RIFCSPHIGHO2_01_FULL_41_13</name>
    <dbReference type="NCBI Taxonomy" id="1797745"/>
    <lineage>
        <taxon>Bacteria</taxon>
        <taxon>Candidatus Curtissiibacteriota</taxon>
    </lineage>
</organism>
<evidence type="ECO:0000313" key="3">
    <source>
        <dbReference type="EMBL" id="OGD85884.1"/>
    </source>
</evidence>
<proteinExistence type="predicted"/>
<gene>
    <name evidence="3" type="ORF">A2696_03440</name>
</gene>
<evidence type="ECO:0000313" key="4">
    <source>
        <dbReference type="Proteomes" id="UP000177069"/>
    </source>
</evidence>
<name>A0A1F5G252_9BACT</name>
<feature type="region of interest" description="Disordered" evidence="2">
    <location>
        <begin position="88"/>
        <end position="117"/>
    </location>
</feature>
<dbReference type="Pfam" id="PF04977">
    <property type="entry name" value="DivIC"/>
    <property type="match status" value="1"/>
</dbReference>
<comment type="caution">
    <text evidence="3">The sequence shown here is derived from an EMBL/GenBank/DDBJ whole genome shotgun (WGS) entry which is preliminary data.</text>
</comment>
<protein>
    <recommendedName>
        <fullName evidence="5">Cell division protein FtsL</fullName>
    </recommendedName>
</protein>
<evidence type="ECO:0000256" key="2">
    <source>
        <dbReference type="SAM" id="MobiDB-lite"/>
    </source>
</evidence>
<feature type="compositionally biased region" description="Basic and acidic residues" evidence="2">
    <location>
        <begin position="100"/>
        <end position="117"/>
    </location>
</feature>
<dbReference type="AlphaFoldDB" id="A0A1F5G252"/>
<evidence type="ECO:0008006" key="5">
    <source>
        <dbReference type="Google" id="ProtNLM"/>
    </source>
</evidence>
<dbReference type="Proteomes" id="UP000177069">
    <property type="component" value="Unassembled WGS sequence"/>
</dbReference>
<accession>A0A1F5G252</accession>